<evidence type="ECO:0000256" key="1">
    <source>
        <dbReference type="SAM" id="MobiDB-lite"/>
    </source>
</evidence>
<name>C0B674_9FIRM</name>
<reference evidence="2 3" key="1">
    <citation type="submission" date="2009-02" db="EMBL/GenBank/DDBJ databases">
        <authorList>
            <person name="Fulton L."/>
            <person name="Clifton S."/>
            <person name="Fulton B."/>
            <person name="Xu J."/>
            <person name="Minx P."/>
            <person name="Pepin K.H."/>
            <person name="Johnson M."/>
            <person name="Bhonagiri V."/>
            <person name="Nash W.E."/>
            <person name="Mardis E.R."/>
            <person name="Wilson R.K."/>
        </authorList>
    </citation>
    <scope>NUCLEOTIDE SEQUENCE [LARGE SCALE GENOMIC DNA]</scope>
    <source>
        <strain evidence="2 3">ATCC 27758</strain>
    </source>
</reference>
<feature type="compositionally biased region" description="Basic residues" evidence="1">
    <location>
        <begin position="1"/>
        <end position="15"/>
    </location>
</feature>
<comment type="caution">
    <text evidence="2">The sequence shown here is derived from an EMBL/GenBank/DDBJ whole genome shotgun (WGS) entry which is preliminary data.</text>
</comment>
<sequence>MTVNKTRKSKEKRSRSREVSGIFMRKKSKCVTGFDKNFHECYTEKIGEKQTV</sequence>
<feature type="region of interest" description="Disordered" evidence="1">
    <location>
        <begin position="1"/>
        <end position="20"/>
    </location>
</feature>
<dbReference type="Proteomes" id="UP000003793">
    <property type="component" value="Unassembled WGS sequence"/>
</dbReference>
<reference evidence="2 3" key="2">
    <citation type="submission" date="2009-03" db="EMBL/GenBank/DDBJ databases">
        <title>Draft genome sequence of Coprococcus comes (ATCC 27758).</title>
        <authorList>
            <person name="Sudarsanam P."/>
            <person name="Ley R."/>
            <person name="Guruge J."/>
            <person name="Turnbaugh P.J."/>
            <person name="Mahowald M."/>
            <person name="Liep D."/>
            <person name="Gordon J."/>
        </authorList>
    </citation>
    <scope>NUCLEOTIDE SEQUENCE [LARGE SCALE GENOMIC DNA]</scope>
    <source>
        <strain evidence="2 3">ATCC 27758</strain>
    </source>
</reference>
<dbReference type="AlphaFoldDB" id="C0B674"/>
<evidence type="ECO:0000313" key="2">
    <source>
        <dbReference type="EMBL" id="EEG91014.1"/>
    </source>
</evidence>
<dbReference type="EMBL" id="ABVR01000035">
    <property type="protein sequence ID" value="EEG91014.1"/>
    <property type="molecule type" value="Genomic_DNA"/>
</dbReference>
<proteinExistence type="predicted"/>
<organism evidence="2 3">
    <name type="scientific">Coprococcus comes ATCC 27758</name>
    <dbReference type="NCBI Taxonomy" id="470146"/>
    <lineage>
        <taxon>Bacteria</taxon>
        <taxon>Bacillati</taxon>
        <taxon>Bacillota</taxon>
        <taxon>Clostridia</taxon>
        <taxon>Lachnospirales</taxon>
        <taxon>Lachnospiraceae</taxon>
        <taxon>Coprococcus</taxon>
    </lineage>
</organism>
<accession>C0B674</accession>
<evidence type="ECO:0000313" key="3">
    <source>
        <dbReference type="Proteomes" id="UP000003793"/>
    </source>
</evidence>
<dbReference type="HOGENOM" id="CLU_3078784_0_0_9"/>
<gene>
    <name evidence="2" type="ORF">COPCOM_00646</name>
</gene>
<protein>
    <submittedName>
        <fullName evidence="2">Uncharacterized protein</fullName>
    </submittedName>
</protein>